<evidence type="ECO:0000256" key="2">
    <source>
        <dbReference type="PROSITE-ProRule" id="PRU01161"/>
    </source>
</evidence>
<feature type="short sequence motif" description="DGA/G" evidence="2">
    <location>
        <begin position="185"/>
        <end position="187"/>
    </location>
</feature>
<feature type="transmembrane region" description="Helical" evidence="3">
    <location>
        <begin position="390"/>
        <end position="415"/>
    </location>
</feature>
<dbReference type="InterPro" id="IPR002641">
    <property type="entry name" value="PNPLA_dom"/>
</dbReference>
<keyword evidence="2" id="KW-0442">Lipid degradation</keyword>
<evidence type="ECO:0000259" key="4">
    <source>
        <dbReference type="PROSITE" id="PS51635"/>
    </source>
</evidence>
<feature type="domain" description="PNPLA" evidence="4">
    <location>
        <begin position="12"/>
        <end position="198"/>
    </location>
</feature>
<evidence type="ECO:0000313" key="6">
    <source>
        <dbReference type="Proteomes" id="UP001165060"/>
    </source>
</evidence>
<accession>A0ABQ6MX41</accession>
<dbReference type="PANTHER" id="PTHR46394:SF1">
    <property type="entry name" value="PNPLA DOMAIN-CONTAINING PROTEIN"/>
    <property type="match status" value="1"/>
</dbReference>
<dbReference type="InterPro" id="IPR016035">
    <property type="entry name" value="Acyl_Trfase/lysoPLipase"/>
</dbReference>
<dbReference type="Gene3D" id="3.40.1090.10">
    <property type="entry name" value="Cytosolic phospholipase A2 catalytic domain"/>
    <property type="match status" value="2"/>
</dbReference>
<dbReference type="PROSITE" id="PS51635">
    <property type="entry name" value="PNPLA"/>
    <property type="match status" value="1"/>
</dbReference>
<feature type="active site" description="Proton acceptor" evidence="2">
    <location>
        <position position="185"/>
    </location>
</feature>
<dbReference type="SUPFAM" id="SSF52151">
    <property type="entry name" value="FabD/lysophospholipase-like"/>
    <property type="match status" value="1"/>
</dbReference>
<keyword evidence="3" id="KW-1133">Transmembrane helix</keyword>
<keyword evidence="1 2" id="KW-0443">Lipid metabolism</keyword>
<dbReference type="Proteomes" id="UP001165060">
    <property type="component" value="Unassembled WGS sequence"/>
</dbReference>
<keyword evidence="2" id="KW-0378">Hydrolase</keyword>
<dbReference type="EMBL" id="BRYB01001839">
    <property type="protein sequence ID" value="GMI34764.1"/>
    <property type="molecule type" value="Genomic_DNA"/>
</dbReference>
<evidence type="ECO:0000313" key="5">
    <source>
        <dbReference type="EMBL" id="GMI34764.1"/>
    </source>
</evidence>
<reference evidence="5 6" key="1">
    <citation type="journal article" date="2023" name="Commun. Biol.">
        <title>Genome analysis of Parmales, the sister group of diatoms, reveals the evolutionary specialization of diatoms from phago-mixotrophs to photoautotrophs.</title>
        <authorList>
            <person name="Ban H."/>
            <person name="Sato S."/>
            <person name="Yoshikawa S."/>
            <person name="Yamada K."/>
            <person name="Nakamura Y."/>
            <person name="Ichinomiya M."/>
            <person name="Sato N."/>
            <person name="Blanc-Mathieu R."/>
            <person name="Endo H."/>
            <person name="Kuwata A."/>
            <person name="Ogata H."/>
        </authorList>
    </citation>
    <scope>NUCLEOTIDE SEQUENCE [LARGE SCALE GENOMIC DNA]</scope>
</reference>
<feature type="short sequence motif" description="GXSXG" evidence="2">
    <location>
        <begin position="45"/>
        <end position="49"/>
    </location>
</feature>
<dbReference type="InterPro" id="IPR052580">
    <property type="entry name" value="Lipid_Hydrolase"/>
</dbReference>
<dbReference type="CDD" id="cd07207">
    <property type="entry name" value="Pat_ExoU_VipD_like"/>
    <property type="match status" value="1"/>
</dbReference>
<dbReference type="PANTHER" id="PTHR46394">
    <property type="entry name" value="ANNEXIN"/>
    <property type="match status" value="1"/>
</dbReference>
<evidence type="ECO:0000256" key="1">
    <source>
        <dbReference type="ARBA" id="ARBA00023098"/>
    </source>
</evidence>
<sequence length="437" mass="45893">MSVCATPPYKKLVLEGGGVKGIAYGGCLAALDEAGLLANINGVAGSSAGSQAAGMVAAGYSGREIVRELLDLDFGMYLDGGSWNPLADMGDFVSDYGWFSGDTVVREFDKKLREKTGLEGATFGQLHARTGRAFKVTAVDVVSKRLLYLDHETFPDMPVAIAVRASSSIPYFFKPVAYGPHILVDGGCIRNLPHDAFGPEGGSMLALSLRGDAGSGPIENIADFSAALAETVLFGPSSANALVQADDDAGTDLIAVDYGDVGTVDFALAYEEKVELVVRGYRSVNDRLLACGHGGVQEGLPGWLRDMQAGAKEEARRRRGEQEAPDYDRHFLQLQESLDTFGAQFKQCVEGNGGFPGRCGIEGIRGAAGDEALRRAAGGLWAVVKADRRLLAALAVALVGAAAIFFLAALGWGVYRQARRAGKGKGEGGGKSKSKSS</sequence>
<comment type="caution">
    <text evidence="5">The sequence shown here is derived from an EMBL/GenBank/DDBJ whole genome shotgun (WGS) entry which is preliminary data.</text>
</comment>
<keyword evidence="3" id="KW-0812">Transmembrane</keyword>
<gene>
    <name evidence="5" type="ORF">TeGR_g898</name>
</gene>
<proteinExistence type="predicted"/>
<feature type="short sequence motif" description="GXGXXG" evidence="2">
    <location>
        <begin position="16"/>
        <end position="21"/>
    </location>
</feature>
<keyword evidence="6" id="KW-1185">Reference proteome</keyword>
<dbReference type="Pfam" id="PF01734">
    <property type="entry name" value="Patatin"/>
    <property type="match status" value="1"/>
</dbReference>
<organism evidence="5 6">
    <name type="scientific">Tetraparma gracilis</name>
    <dbReference type="NCBI Taxonomy" id="2962635"/>
    <lineage>
        <taxon>Eukaryota</taxon>
        <taxon>Sar</taxon>
        <taxon>Stramenopiles</taxon>
        <taxon>Ochrophyta</taxon>
        <taxon>Bolidophyceae</taxon>
        <taxon>Parmales</taxon>
        <taxon>Triparmaceae</taxon>
        <taxon>Tetraparma</taxon>
    </lineage>
</organism>
<evidence type="ECO:0000256" key="3">
    <source>
        <dbReference type="SAM" id="Phobius"/>
    </source>
</evidence>
<feature type="active site" description="Nucleophile" evidence="2">
    <location>
        <position position="47"/>
    </location>
</feature>
<keyword evidence="3" id="KW-0472">Membrane</keyword>
<protein>
    <recommendedName>
        <fullName evidence="4">PNPLA domain-containing protein</fullName>
    </recommendedName>
</protein>
<name>A0ABQ6MX41_9STRA</name>